<dbReference type="InterPro" id="IPR038772">
    <property type="entry name" value="Sph/SMPD2-like"/>
</dbReference>
<feature type="domain" description="Endonuclease/exonuclease/phosphatase" evidence="1">
    <location>
        <begin position="8"/>
        <end position="237"/>
    </location>
</feature>
<proteinExistence type="predicted"/>
<dbReference type="PANTHER" id="PTHR16320:SF23">
    <property type="entry name" value="SPHINGOMYELINASE C 1"/>
    <property type="match status" value="1"/>
</dbReference>
<comment type="caution">
    <text evidence="2">The sequence shown here is derived from an EMBL/GenBank/DDBJ whole genome shotgun (WGS) entry which is preliminary data.</text>
</comment>
<reference evidence="2 3" key="1">
    <citation type="journal article" date="2019" name="Int. J. Syst. Evol. Microbiol.">
        <title>The Global Catalogue of Microorganisms (GCM) 10K type strain sequencing project: providing services to taxonomists for standard genome sequencing and annotation.</title>
        <authorList>
            <consortium name="The Broad Institute Genomics Platform"/>
            <consortium name="The Broad Institute Genome Sequencing Center for Infectious Disease"/>
            <person name="Wu L."/>
            <person name="Ma J."/>
        </authorList>
    </citation>
    <scope>NUCLEOTIDE SEQUENCE [LARGE SCALE GENOMIC DNA]</scope>
    <source>
        <strain evidence="2 3">JCM 14718</strain>
    </source>
</reference>
<sequence>MAISLLVFNVLQLPVTGSRRRAELAAEVVERADPDVVVLNEAFNRPAGALVARLRAAGYHVTPQVGRTGSGRRGTVSRLVGGGVRVLSRFPILDRHHHTFRSYQPATTDALSNKGVALVSLDAPAGPLWLAATHLQADERGNRHAVRMAQLAELRAFVSQTAPKTVPMLLAGDLNIEYFAADQHGRPGPVGTDHVDANAVVGGRIQPDGPIHAATFDGTANPLTGRRYRHYSNVLDYVGHLNENGCRPRPTISTRTLRYEPGREASDHFPVLATVILNRA</sequence>
<dbReference type="InterPro" id="IPR036691">
    <property type="entry name" value="Endo/exonu/phosph_ase_sf"/>
</dbReference>
<dbReference type="PANTHER" id="PTHR16320">
    <property type="entry name" value="SPHINGOMYELINASE FAMILY MEMBER"/>
    <property type="match status" value="1"/>
</dbReference>
<dbReference type="Proteomes" id="UP001500618">
    <property type="component" value="Unassembled WGS sequence"/>
</dbReference>
<dbReference type="SUPFAM" id="SSF56219">
    <property type="entry name" value="DNase I-like"/>
    <property type="match status" value="1"/>
</dbReference>
<dbReference type="Pfam" id="PF03372">
    <property type="entry name" value="Exo_endo_phos"/>
    <property type="match status" value="1"/>
</dbReference>
<accession>A0ABN2FXG8</accession>
<dbReference type="RefSeq" id="WP_344307178.1">
    <property type="nucleotide sequence ID" value="NZ_BAAANY010000002.1"/>
</dbReference>
<name>A0ABN2FXG8_9ACTN</name>
<evidence type="ECO:0000313" key="2">
    <source>
        <dbReference type="EMBL" id="GAA1660869.1"/>
    </source>
</evidence>
<dbReference type="EMBL" id="BAAANY010000002">
    <property type="protein sequence ID" value="GAA1660869.1"/>
    <property type="molecule type" value="Genomic_DNA"/>
</dbReference>
<evidence type="ECO:0000313" key="3">
    <source>
        <dbReference type="Proteomes" id="UP001500618"/>
    </source>
</evidence>
<keyword evidence="3" id="KW-1185">Reference proteome</keyword>
<gene>
    <name evidence="2" type="primary">sph</name>
    <name evidence="2" type="ORF">GCM10009765_07900</name>
</gene>
<evidence type="ECO:0000259" key="1">
    <source>
        <dbReference type="Pfam" id="PF03372"/>
    </source>
</evidence>
<dbReference type="InterPro" id="IPR005135">
    <property type="entry name" value="Endo/exonuclease/phosphatase"/>
</dbReference>
<dbReference type="Gene3D" id="3.60.10.10">
    <property type="entry name" value="Endonuclease/exonuclease/phosphatase"/>
    <property type="match status" value="1"/>
</dbReference>
<protein>
    <submittedName>
        <fullName evidence="2">Sphingomyelinase C</fullName>
    </submittedName>
</protein>
<organism evidence="2 3">
    <name type="scientific">Fodinicola feengrottensis</name>
    <dbReference type="NCBI Taxonomy" id="435914"/>
    <lineage>
        <taxon>Bacteria</taxon>
        <taxon>Bacillati</taxon>
        <taxon>Actinomycetota</taxon>
        <taxon>Actinomycetes</taxon>
        <taxon>Mycobacteriales</taxon>
        <taxon>Fodinicola</taxon>
    </lineage>
</organism>